<proteinExistence type="predicted"/>
<gene>
    <name evidence="1" type="ORF">Mgra_00001223</name>
</gene>
<dbReference type="Proteomes" id="UP000605970">
    <property type="component" value="Unassembled WGS sequence"/>
</dbReference>
<sequence length="40" mass="5081">FNFKNFLIFKEIIRKEYYLIDLNLSKNFWIVFLFFSEVIK</sequence>
<organism evidence="1 2">
    <name type="scientific">Meloidogyne graminicola</name>
    <dbReference type="NCBI Taxonomy" id="189291"/>
    <lineage>
        <taxon>Eukaryota</taxon>
        <taxon>Metazoa</taxon>
        <taxon>Ecdysozoa</taxon>
        <taxon>Nematoda</taxon>
        <taxon>Chromadorea</taxon>
        <taxon>Rhabditida</taxon>
        <taxon>Tylenchina</taxon>
        <taxon>Tylenchomorpha</taxon>
        <taxon>Tylenchoidea</taxon>
        <taxon>Meloidogynidae</taxon>
        <taxon>Meloidogyninae</taxon>
        <taxon>Meloidogyne</taxon>
    </lineage>
</organism>
<comment type="caution">
    <text evidence="1">The sequence shown here is derived from an EMBL/GenBank/DDBJ whole genome shotgun (WGS) entry which is preliminary data.</text>
</comment>
<feature type="non-terminal residue" evidence="1">
    <location>
        <position position="40"/>
    </location>
</feature>
<evidence type="ECO:0000313" key="2">
    <source>
        <dbReference type="Proteomes" id="UP000605970"/>
    </source>
</evidence>
<keyword evidence="2" id="KW-1185">Reference proteome</keyword>
<accession>A0A8T0A134</accession>
<evidence type="ECO:0000313" key="1">
    <source>
        <dbReference type="EMBL" id="KAF7639260.1"/>
    </source>
</evidence>
<dbReference type="AlphaFoldDB" id="A0A8T0A134"/>
<protein>
    <submittedName>
        <fullName evidence="1">Uncharacterized protein</fullName>
    </submittedName>
</protein>
<name>A0A8T0A134_9BILA</name>
<reference evidence="1" key="1">
    <citation type="journal article" date="2020" name="Ecol. Evol.">
        <title>Genome structure and content of the rice root-knot nematode (Meloidogyne graminicola).</title>
        <authorList>
            <person name="Phan N.T."/>
            <person name="Danchin E.G.J."/>
            <person name="Klopp C."/>
            <person name="Perfus-Barbeoch L."/>
            <person name="Kozlowski D.K."/>
            <person name="Koutsovoulos G.D."/>
            <person name="Lopez-Roques C."/>
            <person name="Bouchez O."/>
            <person name="Zahm M."/>
            <person name="Besnard G."/>
            <person name="Bellafiore S."/>
        </authorList>
    </citation>
    <scope>NUCLEOTIDE SEQUENCE</scope>
    <source>
        <strain evidence="1">VN-18</strain>
    </source>
</reference>
<dbReference type="EMBL" id="JABEBT010000006">
    <property type="protein sequence ID" value="KAF7639260.1"/>
    <property type="molecule type" value="Genomic_DNA"/>
</dbReference>